<evidence type="ECO:0000313" key="2">
    <source>
        <dbReference type="Proteomes" id="UP000821853"/>
    </source>
</evidence>
<reference evidence="1 2" key="1">
    <citation type="journal article" date="2020" name="Cell">
        <title>Large-Scale Comparative Analyses of Tick Genomes Elucidate Their Genetic Diversity and Vector Capacities.</title>
        <authorList>
            <consortium name="Tick Genome and Microbiome Consortium (TIGMIC)"/>
            <person name="Jia N."/>
            <person name="Wang J."/>
            <person name="Shi W."/>
            <person name="Du L."/>
            <person name="Sun Y."/>
            <person name="Zhan W."/>
            <person name="Jiang J.F."/>
            <person name="Wang Q."/>
            <person name="Zhang B."/>
            <person name="Ji P."/>
            <person name="Bell-Sakyi L."/>
            <person name="Cui X.M."/>
            <person name="Yuan T.T."/>
            <person name="Jiang B.G."/>
            <person name="Yang W.F."/>
            <person name="Lam T.T."/>
            <person name="Chang Q.C."/>
            <person name="Ding S.J."/>
            <person name="Wang X.J."/>
            <person name="Zhu J.G."/>
            <person name="Ruan X.D."/>
            <person name="Zhao L."/>
            <person name="Wei J.T."/>
            <person name="Ye R.Z."/>
            <person name="Que T.C."/>
            <person name="Du C.H."/>
            <person name="Zhou Y.H."/>
            <person name="Cheng J.X."/>
            <person name="Dai P.F."/>
            <person name="Guo W.B."/>
            <person name="Han X.H."/>
            <person name="Huang E.J."/>
            <person name="Li L.F."/>
            <person name="Wei W."/>
            <person name="Gao Y.C."/>
            <person name="Liu J.Z."/>
            <person name="Shao H.Z."/>
            <person name="Wang X."/>
            <person name="Wang C.C."/>
            <person name="Yang T.C."/>
            <person name="Huo Q.B."/>
            <person name="Li W."/>
            <person name="Chen H.Y."/>
            <person name="Chen S.E."/>
            <person name="Zhou L.G."/>
            <person name="Ni X.B."/>
            <person name="Tian J.H."/>
            <person name="Sheng Y."/>
            <person name="Liu T."/>
            <person name="Pan Y.S."/>
            <person name="Xia L.Y."/>
            <person name="Li J."/>
            <person name="Zhao F."/>
            <person name="Cao W.C."/>
        </authorList>
    </citation>
    <scope>NUCLEOTIDE SEQUENCE [LARGE SCALE GENOMIC DNA]</scope>
    <source>
        <strain evidence="1">HaeL-2018</strain>
    </source>
</reference>
<comment type="caution">
    <text evidence="1">The sequence shown here is derived from an EMBL/GenBank/DDBJ whole genome shotgun (WGS) entry which is preliminary data.</text>
</comment>
<dbReference type="Proteomes" id="UP000821853">
    <property type="component" value="Chromosome 3"/>
</dbReference>
<dbReference type="VEuPathDB" id="VectorBase:HLOH_046873"/>
<protein>
    <submittedName>
        <fullName evidence="1">Uncharacterized protein</fullName>
    </submittedName>
</protein>
<dbReference type="EMBL" id="JABSTR010000005">
    <property type="protein sequence ID" value="KAH9371466.1"/>
    <property type="molecule type" value="Genomic_DNA"/>
</dbReference>
<evidence type="ECO:0000313" key="1">
    <source>
        <dbReference type="EMBL" id="KAH9371466.1"/>
    </source>
</evidence>
<name>A0A9J6G7P7_HAELO</name>
<dbReference type="AlphaFoldDB" id="A0A9J6G7P7"/>
<gene>
    <name evidence="1" type="ORF">HPB48_022048</name>
</gene>
<accession>A0A9J6G7P7</accession>
<keyword evidence="2" id="KW-1185">Reference proteome</keyword>
<sequence length="87" mass="9993">MVIFVIAGEVFKEKYCCNNDNFKRLKFAIQSSDEQLTKIIAQRGPFPRSLTYEDNSMFLKTYSNDILLTLLSLRMPRIPLGKSILSA</sequence>
<organism evidence="1 2">
    <name type="scientific">Haemaphysalis longicornis</name>
    <name type="common">Bush tick</name>
    <dbReference type="NCBI Taxonomy" id="44386"/>
    <lineage>
        <taxon>Eukaryota</taxon>
        <taxon>Metazoa</taxon>
        <taxon>Ecdysozoa</taxon>
        <taxon>Arthropoda</taxon>
        <taxon>Chelicerata</taxon>
        <taxon>Arachnida</taxon>
        <taxon>Acari</taxon>
        <taxon>Parasitiformes</taxon>
        <taxon>Ixodida</taxon>
        <taxon>Ixodoidea</taxon>
        <taxon>Ixodidae</taxon>
        <taxon>Haemaphysalinae</taxon>
        <taxon>Haemaphysalis</taxon>
    </lineage>
</organism>
<proteinExistence type="predicted"/>